<name>A0ABD1Z4T2_9MARC</name>
<sequence length="156" mass="17834">MPVGEDEAGPNNSRLAATLEGDENFKTLLNYIAQTTSRIAMQTENQLLAKFRKEFDAQKQNLQLDTPFGMTIGGSEAGTLISQRSAPETITPVPPNRRNKLDWNFEMQSLPQEQDNGVNAKVRLVEERHFKIWDQWKNQPTKKKQECISKFTRGLR</sequence>
<accession>A0ABD1Z4T2</accession>
<dbReference type="AlphaFoldDB" id="A0ABD1Z4T2"/>
<evidence type="ECO:0000313" key="1">
    <source>
        <dbReference type="EMBL" id="KAL2642791.1"/>
    </source>
</evidence>
<organism evidence="1 2">
    <name type="scientific">Riccia fluitans</name>
    <dbReference type="NCBI Taxonomy" id="41844"/>
    <lineage>
        <taxon>Eukaryota</taxon>
        <taxon>Viridiplantae</taxon>
        <taxon>Streptophyta</taxon>
        <taxon>Embryophyta</taxon>
        <taxon>Marchantiophyta</taxon>
        <taxon>Marchantiopsida</taxon>
        <taxon>Marchantiidae</taxon>
        <taxon>Marchantiales</taxon>
        <taxon>Ricciaceae</taxon>
        <taxon>Riccia</taxon>
    </lineage>
</organism>
<reference evidence="1 2" key="1">
    <citation type="submission" date="2024-09" db="EMBL/GenBank/DDBJ databases">
        <title>Chromosome-scale assembly of Riccia fluitans.</title>
        <authorList>
            <person name="Paukszto L."/>
            <person name="Sawicki J."/>
            <person name="Karawczyk K."/>
            <person name="Piernik-Szablinska J."/>
            <person name="Szczecinska M."/>
            <person name="Mazdziarz M."/>
        </authorList>
    </citation>
    <scope>NUCLEOTIDE SEQUENCE [LARGE SCALE GENOMIC DNA]</scope>
    <source>
        <strain evidence="1">Rf_01</strain>
        <tissue evidence="1">Aerial parts of the thallus</tissue>
    </source>
</reference>
<evidence type="ECO:0000313" key="2">
    <source>
        <dbReference type="Proteomes" id="UP001605036"/>
    </source>
</evidence>
<gene>
    <name evidence="1" type="ORF">R1flu_010378</name>
</gene>
<proteinExistence type="predicted"/>
<comment type="caution">
    <text evidence="1">The sequence shown here is derived from an EMBL/GenBank/DDBJ whole genome shotgun (WGS) entry which is preliminary data.</text>
</comment>
<dbReference type="EMBL" id="JBHFFA010000002">
    <property type="protein sequence ID" value="KAL2642791.1"/>
    <property type="molecule type" value="Genomic_DNA"/>
</dbReference>
<dbReference type="Proteomes" id="UP001605036">
    <property type="component" value="Unassembled WGS sequence"/>
</dbReference>
<protein>
    <submittedName>
        <fullName evidence="1">Uncharacterized protein</fullName>
    </submittedName>
</protein>
<keyword evidence="2" id="KW-1185">Reference proteome</keyword>